<feature type="compositionally biased region" description="Low complexity" evidence="1">
    <location>
        <begin position="53"/>
        <end position="63"/>
    </location>
</feature>
<proteinExistence type="predicted"/>
<dbReference type="Proteomes" id="UP000009328">
    <property type="component" value="Unassembled WGS sequence"/>
</dbReference>
<dbReference type="GO" id="GO:0004674">
    <property type="term" value="F:protein serine/threonine kinase activity"/>
    <property type="evidence" value="ECO:0007669"/>
    <property type="project" value="UniProtKB-EC"/>
</dbReference>
<feature type="region of interest" description="Disordered" evidence="1">
    <location>
        <begin position="1"/>
        <end position="28"/>
    </location>
</feature>
<dbReference type="HOGENOM" id="CLU_931277_0_0_1"/>
<gene>
    <name evidence="2" type="ORF">BN7_1109</name>
</gene>
<keyword evidence="2" id="KW-0418">Kinase</keyword>
<dbReference type="EMBL" id="CAIF01000025">
    <property type="protein sequence ID" value="CCH41568.1"/>
    <property type="molecule type" value="Genomic_DNA"/>
</dbReference>
<feature type="region of interest" description="Disordered" evidence="1">
    <location>
        <begin position="53"/>
        <end position="111"/>
    </location>
</feature>
<name>K0KKB8_WICCF</name>
<evidence type="ECO:0000313" key="3">
    <source>
        <dbReference type="Proteomes" id="UP000009328"/>
    </source>
</evidence>
<keyword evidence="3" id="KW-1185">Reference proteome</keyword>
<feature type="compositionally biased region" description="Low complexity" evidence="1">
    <location>
        <begin position="13"/>
        <end position="23"/>
    </location>
</feature>
<protein>
    <submittedName>
        <fullName evidence="2">Serine/threonine-protein kinase</fullName>
        <ecNumber evidence="2">2.7.11.1</ecNumber>
    </submittedName>
</protein>
<feature type="compositionally biased region" description="Polar residues" evidence="1">
    <location>
        <begin position="70"/>
        <end position="111"/>
    </location>
</feature>
<comment type="caution">
    <text evidence="2">The sequence shown here is derived from an EMBL/GenBank/DDBJ whole genome shotgun (WGS) entry which is preliminary data.</text>
</comment>
<dbReference type="AlphaFoldDB" id="K0KKB8"/>
<evidence type="ECO:0000313" key="2">
    <source>
        <dbReference type="EMBL" id="CCH41568.1"/>
    </source>
</evidence>
<organism evidence="2 3">
    <name type="scientific">Wickerhamomyces ciferrii (strain ATCC 14091 / BCRC 22168 / CBS 111 / JCM 3599 / NBRC 0793 / NRRL Y-1031 F-60-10)</name>
    <name type="common">Yeast</name>
    <name type="synonym">Pichia ciferrii</name>
    <dbReference type="NCBI Taxonomy" id="1206466"/>
    <lineage>
        <taxon>Eukaryota</taxon>
        <taxon>Fungi</taxon>
        <taxon>Dikarya</taxon>
        <taxon>Ascomycota</taxon>
        <taxon>Saccharomycotina</taxon>
        <taxon>Saccharomycetes</taxon>
        <taxon>Phaffomycetales</taxon>
        <taxon>Wickerhamomycetaceae</taxon>
        <taxon>Wickerhamomyces</taxon>
    </lineage>
</organism>
<keyword evidence="2" id="KW-0808">Transferase</keyword>
<evidence type="ECO:0000256" key="1">
    <source>
        <dbReference type="SAM" id="MobiDB-lite"/>
    </source>
</evidence>
<accession>K0KKB8</accession>
<sequence length="299" mass="33860">MSLSKSGLHVYVDQNDGNSSSGNEDGDGNLVMNIPENQGLLPPLPDIDEIAVNNQNNNQNNGNSAIVYDDNNSSFHSRTQSLEQVLTPSSLQRSRTSSNKVTTPTGMMTPKTELNSSQFEIQTPTTQTISKFDINTVTPVREKQLIEQDQLENQTLECSPTITIDERFDVSVDIPNEDKLPKTTEDKIKFFQLFQKREQEEFDKTLSSLKKGGWVSSQDLSSLENKKRNHYKKWGIKINELKNTLKLKQNQKHYENHPEINGYFSPKDIKESDSFNFDGGKSPNLQTLEQKFSVLGITR</sequence>
<reference evidence="2 3" key="1">
    <citation type="journal article" date="2012" name="Eukaryot. Cell">
        <title>Draft genome sequence of Wickerhamomyces ciferrii NRRL Y-1031 F-60-10.</title>
        <authorList>
            <person name="Schneider J."/>
            <person name="Andrea H."/>
            <person name="Blom J."/>
            <person name="Jaenicke S."/>
            <person name="Ruckert C."/>
            <person name="Schorsch C."/>
            <person name="Szczepanowski R."/>
            <person name="Farwick M."/>
            <person name="Goesmann A."/>
            <person name="Puhler A."/>
            <person name="Schaffer S."/>
            <person name="Tauch A."/>
            <person name="Kohler T."/>
            <person name="Brinkrolf K."/>
        </authorList>
    </citation>
    <scope>NUCLEOTIDE SEQUENCE [LARGE SCALE GENOMIC DNA]</scope>
    <source>
        <strain evidence="3">ATCC 14091 / BCRC 22168 / CBS 111 / JCM 3599 / NBRC 0793 / NRRL Y-1031 F-60-10</strain>
    </source>
</reference>
<dbReference type="EC" id="2.7.11.1" evidence="2"/>
<dbReference type="InParanoid" id="K0KKB8"/>